<dbReference type="EMBL" id="WFLI01000013">
    <property type="protein sequence ID" value="KAB8064447.1"/>
    <property type="molecule type" value="Genomic_DNA"/>
</dbReference>
<dbReference type="AlphaFoldDB" id="A0A6I1IAM7"/>
<evidence type="ECO:0000313" key="1">
    <source>
        <dbReference type="EMBL" id="KAB8064447.1"/>
    </source>
</evidence>
<dbReference type="CDD" id="cd07821">
    <property type="entry name" value="PYR_PYL_RCAR_like"/>
    <property type="match status" value="1"/>
</dbReference>
<dbReference type="PANTHER" id="PTHR39332">
    <property type="entry name" value="BLL4707 PROTEIN"/>
    <property type="match status" value="1"/>
</dbReference>
<dbReference type="InterPro" id="IPR023393">
    <property type="entry name" value="START-like_dom_sf"/>
</dbReference>
<sequence>MAHTTTSIDIAATPAQVWQLIGGFNSLPDWLPYIPSSTLSEGGRIRHLANPAGEVIVEQLEAYDNTARSYSYSILQAPFPATDYLSTLQVEALAGSDGARVTWSGRFTPMGVSEREVTDLFHGIYVAGLEALQQTLSK</sequence>
<dbReference type="RefSeq" id="WP_152282990.1">
    <property type="nucleotide sequence ID" value="NZ_WFLI01000013.1"/>
</dbReference>
<comment type="caution">
    <text evidence="1">The sequence shown here is derived from an EMBL/GenBank/DDBJ whole genome shotgun (WGS) entry which is preliminary data.</text>
</comment>
<reference evidence="1 2" key="1">
    <citation type="submission" date="2019-10" db="EMBL/GenBank/DDBJ databases">
        <title>Three novel species isolated from a subtropical stream in China.</title>
        <authorList>
            <person name="Lu H."/>
        </authorList>
    </citation>
    <scope>NUCLEOTIDE SEQUENCE [LARGE SCALE GENOMIC DNA]</scope>
    <source>
        <strain evidence="1 2">FT13W</strain>
    </source>
</reference>
<keyword evidence="2" id="KW-1185">Reference proteome</keyword>
<organism evidence="1 2">
    <name type="scientific">Janthinobacterium violaceinigrum</name>
    <dbReference type="NCBI Taxonomy" id="2654252"/>
    <lineage>
        <taxon>Bacteria</taxon>
        <taxon>Pseudomonadati</taxon>
        <taxon>Pseudomonadota</taxon>
        <taxon>Betaproteobacteria</taxon>
        <taxon>Burkholderiales</taxon>
        <taxon>Oxalobacteraceae</taxon>
        <taxon>Janthinobacterium</taxon>
    </lineage>
</organism>
<dbReference type="Proteomes" id="UP000468717">
    <property type="component" value="Unassembled WGS sequence"/>
</dbReference>
<dbReference type="SUPFAM" id="SSF55961">
    <property type="entry name" value="Bet v1-like"/>
    <property type="match status" value="1"/>
</dbReference>
<gene>
    <name evidence="1" type="ORF">GCN75_13595</name>
</gene>
<name>A0A6I1IAM7_9BURK</name>
<dbReference type="PANTHER" id="PTHR39332:SF7">
    <property type="entry name" value="SRPBCC FAMILY PROTEIN"/>
    <property type="match status" value="1"/>
</dbReference>
<evidence type="ECO:0000313" key="2">
    <source>
        <dbReference type="Proteomes" id="UP000468717"/>
    </source>
</evidence>
<proteinExistence type="predicted"/>
<accession>A0A6I1IAM7</accession>
<dbReference type="InterPro" id="IPR019587">
    <property type="entry name" value="Polyketide_cyclase/dehydratase"/>
</dbReference>
<protein>
    <submittedName>
        <fullName evidence="1">SRPBCC family protein</fullName>
    </submittedName>
</protein>
<dbReference type="Pfam" id="PF10604">
    <property type="entry name" value="Polyketide_cyc2"/>
    <property type="match status" value="1"/>
</dbReference>
<dbReference type="Gene3D" id="3.30.530.20">
    <property type="match status" value="1"/>
</dbReference>